<feature type="region of interest" description="Disordered" evidence="4">
    <location>
        <begin position="644"/>
        <end position="676"/>
    </location>
</feature>
<keyword evidence="2 3" id="KW-0040">ANK repeat</keyword>
<dbReference type="EMBL" id="JAZAVJ010000117">
    <property type="protein sequence ID" value="KAK7413866.1"/>
    <property type="molecule type" value="Genomic_DNA"/>
</dbReference>
<feature type="region of interest" description="Disordered" evidence="4">
    <location>
        <begin position="176"/>
        <end position="220"/>
    </location>
</feature>
<organism evidence="5 6">
    <name type="scientific">Neonectria punicea</name>
    <dbReference type="NCBI Taxonomy" id="979145"/>
    <lineage>
        <taxon>Eukaryota</taxon>
        <taxon>Fungi</taxon>
        <taxon>Dikarya</taxon>
        <taxon>Ascomycota</taxon>
        <taxon>Pezizomycotina</taxon>
        <taxon>Sordariomycetes</taxon>
        <taxon>Hypocreomycetidae</taxon>
        <taxon>Hypocreales</taxon>
        <taxon>Nectriaceae</taxon>
        <taxon>Neonectria</taxon>
    </lineage>
</organism>
<evidence type="ECO:0000256" key="4">
    <source>
        <dbReference type="SAM" id="MobiDB-lite"/>
    </source>
</evidence>
<evidence type="ECO:0000313" key="5">
    <source>
        <dbReference type="EMBL" id="KAK7413866.1"/>
    </source>
</evidence>
<keyword evidence="1" id="KW-0677">Repeat</keyword>
<protein>
    <recommendedName>
        <fullName evidence="7">Ankyrin repeat protein</fullName>
    </recommendedName>
</protein>
<evidence type="ECO:0000256" key="2">
    <source>
        <dbReference type="ARBA" id="ARBA00023043"/>
    </source>
</evidence>
<evidence type="ECO:0000256" key="3">
    <source>
        <dbReference type="PROSITE-ProRule" id="PRU00023"/>
    </source>
</evidence>
<dbReference type="Gene3D" id="1.25.40.20">
    <property type="entry name" value="Ankyrin repeat-containing domain"/>
    <property type="match status" value="2"/>
</dbReference>
<evidence type="ECO:0008006" key="7">
    <source>
        <dbReference type="Google" id="ProtNLM"/>
    </source>
</evidence>
<dbReference type="Pfam" id="PF12796">
    <property type="entry name" value="Ank_2"/>
    <property type="match status" value="2"/>
</dbReference>
<keyword evidence="6" id="KW-1185">Reference proteome</keyword>
<gene>
    <name evidence="5" type="ORF">QQX98_007283</name>
</gene>
<dbReference type="InterPro" id="IPR002110">
    <property type="entry name" value="Ankyrin_rpt"/>
</dbReference>
<dbReference type="PROSITE" id="PS50088">
    <property type="entry name" value="ANK_REPEAT"/>
    <property type="match status" value="6"/>
</dbReference>
<accession>A0ABR1GZP8</accession>
<feature type="repeat" description="ANK" evidence="3">
    <location>
        <begin position="549"/>
        <end position="581"/>
    </location>
</feature>
<proteinExistence type="predicted"/>
<dbReference type="PANTHER" id="PTHR24171:SF9">
    <property type="entry name" value="ANKYRIN REPEAT DOMAIN-CONTAINING PROTEIN 39"/>
    <property type="match status" value="1"/>
</dbReference>
<dbReference type="Proteomes" id="UP001498476">
    <property type="component" value="Unassembled WGS sequence"/>
</dbReference>
<name>A0ABR1GZP8_9HYPO</name>
<evidence type="ECO:0000313" key="6">
    <source>
        <dbReference type="Proteomes" id="UP001498476"/>
    </source>
</evidence>
<feature type="repeat" description="ANK" evidence="3">
    <location>
        <begin position="278"/>
        <end position="310"/>
    </location>
</feature>
<evidence type="ECO:0000256" key="1">
    <source>
        <dbReference type="ARBA" id="ARBA00022737"/>
    </source>
</evidence>
<feature type="repeat" description="ANK" evidence="3">
    <location>
        <begin position="582"/>
        <end position="614"/>
    </location>
</feature>
<dbReference type="PANTHER" id="PTHR24171">
    <property type="entry name" value="ANKYRIN REPEAT DOMAIN-CONTAINING PROTEIN 39-RELATED"/>
    <property type="match status" value="1"/>
</dbReference>
<reference evidence="5 6" key="1">
    <citation type="journal article" date="2025" name="Microbiol. Resour. Announc.">
        <title>Draft genome sequences for Neonectria magnoliae and Neonectria punicea, canker pathogens of Liriodendron tulipifera and Acer saccharum in West Virginia.</title>
        <authorList>
            <person name="Petronek H.M."/>
            <person name="Kasson M.T."/>
            <person name="Metheny A.M."/>
            <person name="Stauder C.M."/>
            <person name="Lovett B."/>
            <person name="Lynch S.C."/>
            <person name="Garnas J.R."/>
            <person name="Kasson L.R."/>
            <person name="Stajich J.E."/>
        </authorList>
    </citation>
    <scope>NUCLEOTIDE SEQUENCE [LARGE SCALE GENOMIC DNA]</scope>
    <source>
        <strain evidence="5 6">NRRL 64653</strain>
    </source>
</reference>
<dbReference type="PROSITE" id="PS50297">
    <property type="entry name" value="ANK_REP_REGION"/>
    <property type="match status" value="5"/>
</dbReference>
<feature type="repeat" description="ANK" evidence="3">
    <location>
        <begin position="443"/>
        <end position="475"/>
    </location>
</feature>
<dbReference type="InterPro" id="IPR036770">
    <property type="entry name" value="Ankyrin_rpt-contain_sf"/>
</dbReference>
<comment type="caution">
    <text evidence="5">The sequence shown here is derived from an EMBL/GenBank/DDBJ whole genome shotgun (WGS) entry which is preliminary data.</text>
</comment>
<dbReference type="SUPFAM" id="SSF48403">
    <property type="entry name" value="Ankyrin repeat"/>
    <property type="match status" value="1"/>
</dbReference>
<feature type="repeat" description="ANK" evidence="3">
    <location>
        <begin position="410"/>
        <end position="436"/>
    </location>
</feature>
<sequence>MDSFSVISLTSLGTTISHRALSSAEELNELIGNLDPQHASIPRLSTFSAALHQLHLQVAQLQSALDDSTAISLRLQTHLSQCLSSCDGITAGLNKQVMRLQPGTLPLLDETFLVVQNHALVGYSQLFAFFVKLLSVREKETQDAVLDSAEGTMIFEQVYDSSRKASQARDILLQEGHSSAAASSSEGPLLGDGSEPPPYEPAGSCSHRPPAAGSSSSASNFSKGMSSLTSSFKAMTSNLWAKPDPLATAFCQAALRGDVQQMSGFVGQGANINGRNAEGNTPLSCAILGNKEDGVRFLLGAGADITSQTGSKLPPLFLAASVGSIEVAKLLISKGAEVNQKNWSGQAFFTDVIGTENLKGIQVLLEHGANPNTTNLSGRPVIAQGVKKNNLELVRLLLQYGADAGGYDLSGNSMVALAAGQENLEMVRLLLSHGASAIGRVLTGNTVLIDSINKRRMEIATLLLAHGADASARDLYGNPILVAVLKDGKLSESDKLETVRLLLSHGASPNVSDSAWSVPAICTAMETGSSELVGLMLQHGAPTDKKMKTGETLLLYAMDHGRTDQVRALLDHGADPNATDKKGRTPLMQAISKGDLDLIKKLQQHGADINLGGCISPVELAGAMNNPDVLRVLGMDAPSVFRSQARQGSVHVSTDEAGPARSQSPPPGYDRAVGKR</sequence>
<dbReference type="SMART" id="SM00248">
    <property type="entry name" value="ANK"/>
    <property type="match status" value="11"/>
</dbReference>
<dbReference type="Pfam" id="PF13637">
    <property type="entry name" value="Ank_4"/>
    <property type="match status" value="1"/>
</dbReference>
<feature type="repeat" description="ANK" evidence="3">
    <location>
        <begin position="311"/>
        <end position="343"/>
    </location>
</feature>